<dbReference type="InterPro" id="IPR018294">
    <property type="entry name" value="ISPD_synthase_CS"/>
</dbReference>
<dbReference type="GO" id="GO:0050518">
    <property type="term" value="F:2-C-methyl-D-erythritol 4-phosphate cytidylyltransferase activity"/>
    <property type="evidence" value="ECO:0007669"/>
    <property type="project" value="TreeGrafter"/>
</dbReference>
<dbReference type="SUPFAM" id="SSF53448">
    <property type="entry name" value="Nucleotide-diphospho-sugar transferases"/>
    <property type="match status" value="1"/>
</dbReference>
<accession>A0A381N7V4</accession>
<feature type="non-terminal residue" evidence="3">
    <location>
        <position position="1"/>
    </location>
</feature>
<dbReference type="InterPro" id="IPR029044">
    <property type="entry name" value="Nucleotide-diphossugar_trans"/>
</dbReference>
<reference evidence="3" key="1">
    <citation type="submission" date="2018-05" db="EMBL/GenBank/DDBJ databases">
        <authorList>
            <person name="Lanie J.A."/>
            <person name="Ng W.-L."/>
            <person name="Kazmierczak K.M."/>
            <person name="Andrzejewski T.M."/>
            <person name="Davidsen T.M."/>
            <person name="Wayne K.J."/>
            <person name="Tettelin H."/>
            <person name="Glass J.I."/>
            <person name="Rusch D."/>
            <person name="Podicherti R."/>
            <person name="Tsui H.-C.T."/>
            <person name="Winkler M.E."/>
        </authorList>
    </citation>
    <scope>NUCLEOTIDE SEQUENCE</scope>
</reference>
<protein>
    <recommendedName>
        <fullName evidence="4">2-C-methyl-D-erythritol 4-phosphate cytidylyltransferase</fullName>
    </recommendedName>
</protein>
<evidence type="ECO:0000256" key="2">
    <source>
        <dbReference type="ARBA" id="ARBA00022695"/>
    </source>
</evidence>
<dbReference type="GO" id="GO:0008299">
    <property type="term" value="P:isoprenoid biosynthetic process"/>
    <property type="evidence" value="ECO:0007669"/>
    <property type="project" value="InterPro"/>
</dbReference>
<dbReference type="Pfam" id="PF01128">
    <property type="entry name" value="IspD"/>
    <property type="match status" value="1"/>
</dbReference>
<dbReference type="AlphaFoldDB" id="A0A381N7V4"/>
<dbReference type="PROSITE" id="PS01295">
    <property type="entry name" value="ISPD"/>
    <property type="match status" value="1"/>
</dbReference>
<dbReference type="PANTHER" id="PTHR32125:SF4">
    <property type="entry name" value="2-C-METHYL-D-ERYTHRITOL 4-PHOSPHATE CYTIDYLYLTRANSFERASE, CHLOROPLASTIC"/>
    <property type="match status" value="1"/>
</dbReference>
<organism evidence="3">
    <name type="scientific">marine metagenome</name>
    <dbReference type="NCBI Taxonomy" id="408172"/>
    <lineage>
        <taxon>unclassified sequences</taxon>
        <taxon>metagenomes</taxon>
        <taxon>ecological metagenomes</taxon>
    </lineage>
</organism>
<dbReference type="Gene3D" id="3.90.550.10">
    <property type="entry name" value="Spore Coat Polysaccharide Biosynthesis Protein SpsA, Chain A"/>
    <property type="match status" value="1"/>
</dbReference>
<evidence type="ECO:0008006" key="4">
    <source>
        <dbReference type="Google" id="ProtNLM"/>
    </source>
</evidence>
<dbReference type="InterPro" id="IPR050088">
    <property type="entry name" value="IspD/TarI_cytidylyltransf_bact"/>
</dbReference>
<gene>
    <name evidence="3" type="ORF">METZ01_LOCUS2612</name>
</gene>
<dbReference type="PANTHER" id="PTHR32125">
    <property type="entry name" value="2-C-METHYL-D-ERYTHRITOL 4-PHOSPHATE CYTIDYLYLTRANSFERASE, CHLOROPLASTIC"/>
    <property type="match status" value="1"/>
</dbReference>
<dbReference type="EMBL" id="UINC01000133">
    <property type="protein sequence ID" value="SUZ49758.1"/>
    <property type="molecule type" value="Genomic_DNA"/>
</dbReference>
<name>A0A381N7V4_9ZZZZ</name>
<dbReference type="CDD" id="cd02516">
    <property type="entry name" value="CDP-ME_synthetase"/>
    <property type="match status" value="1"/>
</dbReference>
<evidence type="ECO:0000256" key="1">
    <source>
        <dbReference type="ARBA" id="ARBA00022679"/>
    </source>
</evidence>
<proteinExistence type="predicted"/>
<keyword evidence="1" id="KW-0808">Transferase</keyword>
<evidence type="ECO:0000313" key="3">
    <source>
        <dbReference type="EMBL" id="SUZ49758.1"/>
    </source>
</evidence>
<keyword evidence="2" id="KW-0548">Nucleotidyltransferase</keyword>
<sequence>VEGVWSIVLAAGSGSRFGGNKQLAKLGGQRVVDWSVASAQSCSEGVILVANPEAIGNAKLPEADVVVAGGPTRSESVRGGLAALPQSAEIIVIHDAARPGASVQIYLSVIEAVLGGADGAVPGLPATDTLKRVVDTPGGKKVETTVDRDTLMVIQTPQAFSRRILEKAHIEGGQATDDAGLVEAIGGTVMVVPGDPAAAKITNPSDLVIVAHLMGFDT</sequence>
<dbReference type="InterPro" id="IPR034683">
    <property type="entry name" value="IspD/TarI"/>
</dbReference>